<name>A0A5A7PRI1_STRAF</name>
<proteinExistence type="predicted"/>
<protein>
    <submittedName>
        <fullName evidence="1">ABC transporter</fullName>
    </submittedName>
</protein>
<dbReference type="EMBL" id="BKCP01004961">
    <property type="protein sequence ID" value="GER35266.1"/>
    <property type="molecule type" value="Genomic_DNA"/>
</dbReference>
<keyword evidence="2" id="KW-1185">Reference proteome</keyword>
<gene>
    <name evidence="1" type="ORF">STAS_11537</name>
</gene>
<dbReference type="AlphaFoldDB" id="A0A5A7PRI1"/>
<reference evidence="2" key="1">
    <citation type="journal article" date="2019" name="Curr. Biol.">
        <title>Genome Sequence of Striga asiatica Provides Insight into the Evolution of Plant Parasitism.</title>
        <authorList>
            <person name="Yoshida S."/>
            <person name="Kim S."/>
            <person name="Wafula E.K."/>
            <person name="Tanskanen J."/>
            <person name="Kim Y.M."/>
            <person name="Honaas L."/>
            <person name="Yang Z."/>
            <person name="Spallek T."/>
            <person name="Conn C.E."/>
            <person name="Ichihashi Y."/>
            <person name="Cheong K."/>
            <person name="Cui S."/>
            <person name="Der J.P."/>
            <person name="Gundlach H."/>
            <person name="Jiao Y."/>
            <person name="Hori C."/>
            <person name="Ishida J.K."/>
            <person name="Kasahara H."/>
            <person name="Kiba T."/>
            <person name="Kim M.S."/>
            <person name="Koo N."/>
            <person name="Laohavisit A."/>
            <person name="Lee Y.H."/>
            <person name="Lumba S."/>
            <person name="McCourt P."/>
            <person name="Mortimer J.C."/>
            <person name="Mutuku J.M."/>
            <person name="Nomura T."/>
            <person name="Sasaki-Sekimoto Y."/>
            <person name="Seto Y."/>
            <person name="Wang Y."/>
            <person name="Wakatake T."/>
            <person name="Sakakibara H."/>
            <person name="Demura T."/>
            <person name="Yamaguchi S."/>
            <person name="Yoneyama K."/>
            <person name="Manabe R.I."/>
            <person name="Nelson D.C."/>
            <person name="Schulman A.H."/>
            <person name="Timko M.P."/>
            <person name="dePamphilis C.W."/>
            <person name="Choi D."/>
            <person name="Shirasu K."/>
        </authorList>
    </citation>
    <scope>NUCLEOTIDE SEQUENCE [LARGE SCALE GENOMIC DNA]</scope>
    <source>
        <strain evidence="2">cv. UVA1</strain>
    </source>
</reference>
<dbReference type="Proteomes" id="UP000325081">
    <property type="component" value="Unassembled WGS sequence"/>
</dbReference>
<evidence type="ECO:0000313" key="1">
    <source>
        <dbReference type="EMBL" id="GER35266.1"/>
    </source>
</evidence>
<evidence type="ECO:0000313" key="2">
    <source>
        <dbReference type="Proteomes" id="UP000325081"/>
    </source>
</evidence>
<accession>A0A5A7PRI1</accession>
<organism evidence="1 2">
    <name type="scientific">Striga asiatica</name>
    <name type="common">Asiatic witchweed</name>
    <name type="synonym">Buchnera asiatica</name>
    <dbReference type="NCBI Taxonomy" id="4170"/>
    <lineage>
        <taxon>Eukaryota</taxon>
        <taxon>Viridiplantae</taxon>
        <taxon>Streptophyta</taxon>
        <taxon>Embryophyta</taxon>
        <taxon>Tracheophyta</taxon>
        <taxon>Spermatophyta</taxon>
        <taxon>Magnoliopsida</taxon>
        <taxon>eudicotyledons</taxon>
        <taxon>Gunneridae</taxon>
        <taxon>Pentapetalae</taxon>
        <taxon>asterids</taxon>
        <taxon>lamiids</taxon>
        <taxon>Lamiales</taxon>
        <taxon>Orobanchaceae</taxon>
        <taxon>Buchnereae</taxon>
        <taxon>Striga</taxon>
    </lineage>
</organism>
<comment type="caution">
    <text evidence="1">The sequence shown here is derived from an EMBL/GenBank/DDBJ whole genome shotgun (WGS) entry which is preliminary data.</text>
</comment>
<sequence>MELKGVSCRTTTTDVPSLWMLIRSHFSITCPPFSCRRLQSIQRSSVSGAFSPASLLKLKTETFVVDEDDGEAGAAAANGPSEARWRSRMLLAEFDFSSGRRQGFDFVWLQTTSIGRCRRERRRSW</sequence>